<name>A0A225W9N0_9STRA</name>
<dbReference type="OrthoDB" id="120500at2759"/>
<reference evidence="2" key="1">
    <citation type="submission" date="2017-03" db="EMBL/GenBank/DDBJ databases">
        <title>Phytopthora megakarya and P. palmivora, two closely related causual agents of cacao black pod achieved similar genome size and gene model numbers by different mechanisms.</title>
        <authorList>
            <person name="Ali S."/>
            <person name="Shao J."/>
            <person name="Larry D.J."/>
            <person name="Kronmiller B."/>
            <person name="Shen D."/>
            <person name="Strem M.D."/>
            <person name="Melnick R.L."/>
            <person name="Guiltinan M.J."/>
            <person name="Tyler B.M."/>
            <person name="Meinhardt L.W."/>
            <person name="Bailey B.A."/>
        </authorList>
    </citation>
    <scope>NUCLEOTIDE SEQUENCE [LARGE SCALE GENOMIC DNA]</scope>
    <source>
        <strain evidence="2">zdho120</strain>
    </source>
</reference>
<organism evidence="1 2">
    <name type="scientific">Phytophthora megakarya</name>
    <dbReference type="NCBI Taxonomy" id="4795"/>
    <lineage>
        <taxon>Eukaryota</taxon>
        <taxon>Sar</taxon>
        <taxon>Stramenopiles</taxon>
        <taxon>Oomycota</taxon>
        <taxon>Peronosporomycetes</taxon>
        <taxon>Peronosporales</taxon>
        <taxon>Peronosporaceae</taxon>
        <taxon>Phytophthora</taxon>
    </lineage>
</organism>
<proteinExistence type="predicted"/>
<dbReference type="AlphaFoldDB" id="A0A225W9N0"/>
<gene>
    <name evidence="1" type="ORF">PHMEG_00012460</name>
</gene>
<dbReference type="Proteomes" id="UP000198211">
    <property type="component" value="Unassembled WGS sequence"/>
</dbReference>
<protein>
    <submittedName>
        <fullName evidence="1">Uncharacterized protein</fullName>
    </submittedName>
</protein>
<sequence length="99" mass="11388">MAAGNTRRTKHYLSRLANVVMSKNMVTRLIEVTGKNFDRPDLDDVRVSEKALFWRSVEAAYRIDDEEYSGLVADDLDFDGIDPGTYLMSLVNDRYDLKH</sequence>
<accession>A0A225W9N0</accession>
<evidence type="ECO:0000313" key="2">
    <source>
        <dbReference type="Proteomes" id="UP000198211"/>
    </source>
</evidence>
<comment type="caution">
    <text evidence="1">The sequence shown here is derived from an EMBL/GenBank/DDBJ whole genome shotgun (WGS) entry which is preliminary data.</text>
</comment>
<dbReference type="STRING" id="4795.A0A225W9N0"/>
<keyword evidence="2" id="KW-1185">Reference proteome</keyword>
<dbReference type="EMBL" id="NBNE01001416">
    <property type="protein sequence ID" value="OWZ14104.1"/>
    <property type="molecule type" value="Genomic_DNA"/>
</dbReference>
<evidence type="ECO:0000313" key="1">
    <source>
        <dbReference type="EMBL" id="OWZ14104.1"/>
    </source>
</evidence>